<keyword evidence="1" id="KW-0227">DNA damage</keyword>
<accession>A0A1I7N2S0</accession>
<reference evidence="5" key="1">
    <citation type="submission" date="2016-10" db="EMBL/GenBank/DDBJ databases">
        <authorList>
            <person name="Varghese N."/>
            <person name="Submissions S."/>
        </authorList>
    </citation>
    <scope>NUCLEOTIDE SEQUENCE [LARGE SCALE GENOMIC DNA]</scope>
    <source>
        <strain evidence="5">DSM 1565</strain>
    </source>
</reference>
<gene>
    <name evidence="4" type="ORF">SAMN04488557_1139</name>
</gene>
<protein>
    <submittedName>
        <fullName evidence="4">Methylated-DNA-protein-cysteine methyltransferase related protein</fullName>
    </submittedName>
</protein>
<feature type="region of interest" description="Disordered" evidence="2">
    <location>
        <begin position="107"/>
        <end position="133"/>
    </location>
</feature>
<dbReference type="OrthoDB" id="9789813at2"/>
<evidence type="ECO:0000259" key="3">
    <source>
        <dbReference type="Pfam" id="PF01035"/>
    </source>
</evidence>
<dbReference type="Gene3D" id="1.10.10.10">
    <property type="entry name" value="Winged helix-like DNA-binding domain superfamily/Winged helix DNA-binding domain"/>
    <property type="match status" value="1"/>
</dbReference>
<dbReference type="Proteomes" id="UP000199423">
    <property type="component" value="Unassembled WGS sequence"/>
</dbReference>
<organism evidence="4 5">
    <name type="scientific">Hyphomicrobium facile</name>
    <dbReference type="NCBI Taxonomy" id="51670"/>
    <lineage>
        <taxon>Bacteria</taxon>
        <taxon>Pseudomonadati</taxon>
        <taxon>Pseudomonadota</taxon>
        <taxon>Alphaproteobacteria</taxon>
        <taxon>Hyphomicrobiales</taxon>
        <taxon>Hyphomicrobiaceae</taxon>
        <taxon>Hyphomicrobium</taxon>
    </lineage>
</organism>
<name>A0A1I7N2S0_9HYPH</name>
<dbReference type="GO" id="GO:0032259">
    <property type="term" value="P:methylation"/>
    <property type="evidence" value="ECO:0007669"/>
    <property type="project" value="UniProtKB-KW"/>
</dbReference>
<dbReference type="InterPro" id="IPR036217">
    <property type="entry name" value="MethylDNA_cys_MeTrfase_DNAb"/>
</dbReference>
<keyword evidence="5" id="KW-1185">Reference proteome</keyword>
<dbReference type="GO" id="GO:0006281">
    <property type="term" value="P:DNA repair"/>
    <property type="evidence" value="ECO:0007669"/>
    <property type="project" value="InterPro"/>
</dbReference>
<dbReference type="InterPro" id="IPR036388">
    <property type="entry name" value="WH-like_DNA-bd_sf"/>
</dbReference>
<evidence type="ECO:0000256" key="2">
    <source>
        <dbReference type="SAM" id="MobiDB-lite"/>
    </source>
</evidence>
<dbReference type="RefSeq" id="WP_092865306.1">
    <property type="nucleotide sequence ID" value="NZ_FPCH01000001.1"/>
</dbReference>
<evidence type="ECO:0000313" key="5">
    <source>
        <dbReference type="Proteomes" id="UP000199423"/>
    </source>
</evidence>
<evidence type="ECO:0000256" key="1">
    <source>
        <dbReference type="ARBA" id="ARBA00022763"/>
    </source>
</evidence>
<dbReference type="SUPFAM" id="SSF46767">
    <property type="entry name" value="Methylated DNA-protein cysteine methyltransferase, C-terminal domain"/>
    <property type="match status" value="1"/>
</dbReference>
<sequence>MAPRSKAELLALLRKIPIGRVTTAECLAAETGIPAPLAVTMLSQLSEDERDLVPWHRVVAKGGGIGRGPHRDQQFARLVREGVMVSPAGIVQDLARHLLATLDDASLLKASRVEPPPPEGKPAGRSRGMKLRP</sequence>
<dbReference type="InterPro" id="IPR014048">
    <property type="entry name" value="MethylDNA_cys_MeTrfase_DNA-bd"/>
</dbReference>
<evidence type="ECO:0000313" key="4">
    <source>
        <dbReference type="EMBL" id="SFV28974.1"/>
    </source>
</evidence>
<dbReference type="AlphaFoldDB" id="A0A1I7N2S0"/>
<dbReference type="Pfam" id="PF01035">
    <property type="entry name" value="DNA_binding_1"/>
    <property type="match status" value="1"/>
</dbReference>
<keyword evidence="4" id="KW-0489">Methyltransferase</keyword>
<proteinExistence type="predicted"/>
<feature type="domain" description="Methylated-DNA-[protein]-cysteine S-methyltransferase DNA binding" evidence="3">
    <location>
        <begin position="8"/>
        <end position="83"/>
    </location>
</feature>
<keyword evidence="4" id="KW-0808">Transferase</keyword>
<dbReference type="STRING" id="51670.SAMN04488557_1139"/>
<dbReference type="GO" id="GO:0008168">
    <property type="term" value="F:methyltransferase activity"/>
    <property type="evidence" value="ECO:0007669"/>
    <property type="project" value="UniProtKB-KW"/>
</dbReference>
<dbReference type="EMBL" id="FPCH01000001">
    <property type="protein sequence ID" value="SFV28974.1"/>
    <property type="molecule type" value="Genomic_DNA"/>
</dbReference>